<comment type="subcellular location">
    <subcellularLocation>
        <location evidence="10">Cell membrane</location>
        <topology evidence="10">Peripheral membrane protein</topology>
        <orientation evidence="10">Cytoplasmic side</orientation>
    </subcellularLocation>
</comment>
<dbReference type="Pfam" id="PF03033">
    <property type="entry name" value="Glyco_transf_28"/>
    <property type="match status" value="1"/>
</dbReference>
<dbReference type="Gene3D" id="3.40.50.2000">
    <property type="entry name" value="Glycogen Phosphorylase B"/>
    <property type="match status" value="2"/>
</dbReference>
<keyword evidence="8 10" id="KW-0131">Cell cycle</keyword>
<dbReference type="InterPro" id="IPR006009">
    <property type="entry name" value="GlcNAc_MurG"/>
</dbReference>
<keyword evidence="1 10" id="KW-1003">Cell membrane</keyword>
<dbReference type="GO" id="GO:0005975">
    <property type="term" value="P:carbohydrate metabolic process"/>
    <property type="evidence" value="ECO:0007669"/>
    <property type="project" value="InterPro"/>
</dbReference>
<keyword evidence="2 10" id="KW-0132">Cell division</keyword>
<dbReference type="RefSeq" id="WP_096409865.1">
    <property type="nucleotide sequence ID" value="NZ_AP017372.2"/>
</dbReference>
<dbReference type="GO" id="GO:0071555">
    <property type="term" value="P:cell wall organization"/>
    <property type="evidence" value="ECO:0007669"/>
    <property type="project" value="UniProtKB-KW"/>
</dbReference>
<feature type="binding site" evidence="10">
    <location>
        <position position="290"/>
    </location>
    <ligand>
        <name>UDP-N-acetyl-alpha-D-glucosamine</name>
        <dbReference type="ChEBI" id="CHEBI:57705"/>
    </ligand>
</feature>
<dbReference type="EC" id="2.4.1.227" evidence="10"/>
<dbReference type="PANTHER" id="PTHR21015">
    <property type="entry name" value="UDP-N-ACETYLGLUCOSAMINE--N-ACETYLMURAMYL-(PENTAPEPTIDE) PYROPHOSPHORYL-UNDECAPRENOL N-ACETYLGLUCOSAMINE TRANSFERASE 1"/>
    <property type="match status" value="1"/>
</dbReference>
<feature type="binding site" evidence="10">
    <location>
        <begin position="13"/>
        <end position="15"/>
    </location>
    <ligand>
        <name>UDP-N-acetyl-alpha-D-glucosamine</name>
        <dbReference type="ChEBI" id="CHEBI:57705"/>
    </ligand>
</feature>
<keyword evidence="9 10" id="KW-0961">Cell wall biogenesis/degradation</keyword>
<comment type="pathway">
    <text evidence="10">Cell wall biogenesis; peptidoglycan biosynthesis.</text>
</comment>
<dbReference type="InterPro" id="IPR007235">
    <property type="entry name" value="Glyco_trans_28_C"/>
</dbReference>
<dbReference type="InterPro" id="IPR004276">
    <property type="entry name" value="GlycoTrans_28_N"/>
</dbReference>
<keyword evidence="6 10" id="KW-0573">Peptidoglycan synthesis</keyword>
<dbReference type="GO" id="GO:0051991">
    <property type="term" value="F:UDP-N-acetyl-D-glucosamine:N-acetylmuramoyl-L-alanyl-D-glutamyl-meso-2,6-diaminopimelyl-D-alanyl-D-alanine-diphosphoundecaprenol 4-beta-N-acetylglucosaminlytransferase activity"/>
    <property type="evidence" value="ECO:0007669"/>
    <property type="project" value="RHEA"/>
</dbReference>
<evidence type="ECO:0000256" key="6">
    <source>
        <dbReference type="ARBA" id="ARBA00022984"/>
    </source>
</evidence>
<proteinExistence type="inferred from homology"/>
<evidence type="ECO:0000256" key="2">
    <source>
        <dbReference type="ARBA" id="ARBA00022618"/>
    </source>
</evidence>
<dbReference type="CDD" id="cd03785">
    <property type="entry name" value="GT28_MurG"/>
    <property type="match status" value="1"/>
</dbReference>
<evidence type="ECO:0000313" key="13">
    <source>
        <dbReference type="EMBL" id="BAU58512.1"/>
    </source>
</evidence>
<evidence type="ECO:0000256" key="10">
    <source>
        <dbReference type="HAMAP-Rule" id="MF_00033"/>
    </source>
</evidence>
<accession>A0A110B5N4</accession>
<dbReference type="PANTHER" id="PTHR21015:SF22">
    <property type="entry name" value="GLYCOSYLTRANSFERASE"/>
    <property type="match status" value="1"/>
</dbReference>
<dbReference type="Pfam" id="PF04101">
    <property type="entry name" value="Glyco_tran_28_C"/>
    <property type="match status" value="1"/>
</dbReference>
<dbReference type="AlphaFoldDB" id="A0A110B5N4"/>
<comment type="catalytic activity">
    <reaction evidence="10">
        <text>di-trans,octa-cis-undecaprenyl diphospho-N-acetyl-alpha-D-muramoyl-L-alanyl-D-glutamyl-meso-2,6-diaminopimeloyl-D-alanyl-D-alanine + UDP-N-acetyl-alpha-D-glucosamine = di-trans,octa-cis-undecaprenyl diphospho-[N-acetyl-alpha-D-glucosaminyl-(1-&gt;4)]-N-acetyl-alpha-D-muramoyl-L-alanyl-D-glutamyl-meso-2,6-diaminopimeloyl-D-alanyl-D-alanine + UDP + H(+)</text>
        <dbReference type="Rhea" id="RHEA:31227"/>
        <dbReference type="ChEBI" id="CHEBI:15378"/>
        <dbReference type="ChEBI" id="CHEBI:57705"/>
        <dbReference type="ChEBI" id="CHEBI:58223"/>
        <dbReference type="ChEBI" id="CHEBI:61387"/>
        <dbReference type="ChEBI" id="CHEBI:61388"/>
        <dbReference type="EC" id="2.4.1.227"/>
    </reaction>
</comment>
<dbReference type="EMBL" id="AP017372">
    <property type="protein sequence ID" value="BAU58512.1"/>
    <property type="molecule type" value="Genomic_DNA"/>
</dbReference>
<dbReference type="GO" id="GO:0005886">
    <property type="term" value="C:plasma membrane"/>
    <property type="evidence" value="ECO:0007669"/>
    <property type="project" value="UniProtKB-SubCell"/>
</dbReference>
<evidence type="ECO:0000259" key="12">
    <source>
        <dbReference type="Pfam" id="PF04101"/>
    </source>
</evidence>
<evidence type="ECO:0000313" key="14">
    <source>
        <dbReference type="Proteomes" id="UP000218890"/>
    </source>
</evidence>
<comment type="similarity">
    <text evidence="10">Belongs to the glycosyltransferase 28 family. MurG subfamily.</text>
</comment>
<comment type="caution">
    <text evidence="10">Lacks conserved residue(s) required for the propagation of feature annotation.</text>
</comment>
<dbReference type="SUPFAM" id="SSF53756">
    <property type="entry name" value="UDP-Glycosyltransferase/glycogen phosphorylase"/>
    <property type="match status" value="1"/>
</dbReference>
<keyword evidence="4 10" id="KW-0808">Transferase</keyword>
<feature type="binding site" evidence="10">
    <location>
        <begin position="264"/>
        <end position="269"/>
    </location>
    <ligand>
        <name>UDP-N-acetyl-alpha-D-glucosamine</name>
        <dbReference type="ChEBI" id="CHEBI:57705"/>
    </ligand>
</feature>
<dbReference type="Proteomes" id="UP000218890">
    <property type="component" value="Chromosome"/>
</dbReference>
<dbReference type="GO" id="GO:0051301">
    <property type="term" value="P:cell division"/>
    <property type="evidence" value="ECO:0007669"/>
    <property type="project" value="UniProtKB-KW"/>
</dbReference>
<sequence>MSNPTVAIAAGGTGGHVYPGLAVAEVLRNRGCNVVWIGTRYGLEGQVVPPRQLPVEWLHTRALRGKGLGAKLVMPWRLTRSVYSATRILAKHKPDVVLGMGAYIAGPVGVAAALRRTPLVIHEQNAIAGLANRMLAPMCKRVLTGFPNVMSGRGEYVGNPVHSEITRLVPPEQRYARRQGPPRLLILGGSQGAQALNRAVPAAMAKWPADLPMPRIVHQSGEKTMHEAQEGYRQAGIEVEVVPFVEDMAGAYEWADLVVARSGALTVAELAAAGSPAVLIPLPWAVDDHQRYNAELLGQAGGARVLPQAAIENGQLATLLPQLLGDRQRLQLQKMGEAARSVAVSDAAERVAQICLEECK</sequence>
<evidence type="ECO:0000256" key="9">
    <source>
        <dbReference type="ARBA" id="ARBA00023316"/>
    </source>
</evidence>
<evidence type="ECO:0000256" key="3">
    <source>
        <dbReference type="ARBA" id="ARBA00022676"/>
    </source>
</evidence>
<evidence type="ECO:0000256" key="8">
    <source>
        <dbReference type="ARBA" id="ARBA00023306"/>
    </source>
</evidence>
<feature type="binding site" evidence="10">
    <location>
        <position position="125"/>
    </location>
    <ligand>
        <name>UDP-N-acetyl-alpha-D-glucosamine</name>
        <dbReference type="ChEBI" id="CHEBI:57705"/>
    </ligand>
</feature>
<feature type="domain" description="Glycosyltransferase family 28 N-terminal" evidence="11">
    <location>
        <begin position="6"/>
        <end position="143"/>
    </location>
</feature>
<feature type="binding site" evidence="10">
    <location>
        <position position="190"/>
    </location>
    <ligand>
        <name>UDP-N-acetyl-alpha-D-glucosamine</name>
        <dbReference type="ChEBI" id="CHEBI:57705"/>
    </ligand>
</feature>
<dbReference type="GO" id="GO:0050511">
    <property type="term" value="F:undecaprenyldiphospho-muramoylpentapeptide beta-N-acetylglucosaminyltransferase activity"/>
    <property type="evidence" value="ECO:0007669"/>
    <property type="project" value="UniProtKB-UniRule"/>
</dbReference>
<keyword evidence="5 10" id="KW-0133">Cell shape</keyword>
<dbReference type="UniPathway" id="UPA00219"/>
<keyword evidence="7 10" id="KW-0472">Membrane</keyword>
<name>A0A110B5N4_HALHR</name>
<evidence type="ECO:0000256" key="4">
    <source>
        <dbReference type="ARBA" id="ARBA00022679"/>
    </source>
</evidence>
<dbReference type="GO" id="GO:0008360">
    <property type="term" value="P:regulation of cell shape"/>
    <property type="evidence" value="ECO:0007669"/>
    <property type="project" value="UniProtKB-KW"/>
</dbReference>
<dbReference type="GO" id="GO:0009252">
    <property type="term" value="P:peptidoglycan biosynthetic process"/>
    <property type="evidence" value="ECO:0007669"/>
    <property type="project" value="UniProtKB-UniRule"/>
</dbReference>
<evidence type="ECO:0000256" key="7">
    <source>
        <dbReference type="ARBA" id="ARBA00023136"/>
    </source>
</evidence>
<comment type="function">
    <text evidence="10">Cell wall formation. Catalyzes the transfer of a GlcNAc subunit on undecaprenyl-pyrophosphoryl-MurNAc-pentapeptide (lipid intermediate I) to form undecaprenyl-pyrophosphoryl-MurNAc-(pentapeptide)GlcNAc (lipid intermediate II).</text>
</comment>
<gene>
    <name evidence="10 13" type="primary">murG</name>
    <name evidence="13" type="ORF">HH1059_18230</name>
</gene>
<feature type="domain" description="Glycosyl transferase family 28 C-terminal" evidence="12">
    <location>
        <begin position="184"/>
        <end position="350"/>
    </location>
</feature>
<keyword evidence="14" id="KW-1185">Reference proteome</keyword>
<dbReference type="NCBIfam" id="TIGR01133">
    <property type="entry name" value="murG"/>
    <property type="match status" value="1"/>
</dbReference>
<protein>
    <recommendedName>
        <fullName evidence="10">UDP-N-acetylglucosamine--N-acetylmuramyl-(pentapeptide) pyrophosphoryl-undecaprenol N-acetylglucosamine transferase</fullName>
        <ecNumber evidence="10">2.4.1.227</ecNumber>
    </recommendedName>
    <alternativeName>
        <fullName evidence="10">Undecaprenyl-PP-MurNAc-pentapeptide-UDPGlcNAc GlcNAc transferase</fullName>
    </alternativeName>
</protein>
<evidence type="ECO:0000256" key="5">
    <source>
        <dbReference type="ARBA" id="ARBA00022960"/>
    </source>
</evidence>
<dbReference type="KEGG" id="hhk:HH1059_18230"/>
<reference evidence="13" key="1">
    <citation type="submission" date="2016-02" db="EMBL/GenBank/DDBJ databases">
        <title>Halorhodospira halochloris DSM-1059 complete genome, version 2.</title>
        <authorList>
            <person name="Tsukatani Y."/>
        </authorList>
    </citation>
    <scope>NUCLEOTIDE SEQUENCE</scope>
    <source>
        <strain evidence="13">DSM 1059</strain>
    </source>
</reference>
<evidence type="ECO:0000259" key="11">
    <source>
        <dbReference type="Pfam" id="PF03033"/>
    </source>
</evidence>
<evidence type="ECO:0000256" key="1">
    <source>
        <dbReference type="ARBA" id="ARBA00022475"/>
    </source>
</evidence>
<dbReference type="OrthoDB" id="9808936at2"/>
<dbReference type="HAMAP" id="MF_00033">
    <property type="entry name" value="MurG"/>
    <property type="match status" value="1"/>
</dbReference>
<keyword evidence="3 10" id="KW-0328">Glycosyltransferase</keyword>
<organism evidence="13 14">
    <name type="scientific">Halorhodospira halochloris</name>
    <name type="common">Ectothiorhodospira halochloris</name>
    <dbReference type="NCBI Taxonomy" id="1052"/>
    <lineage>
        <taxon>Bacteria</taxon>
        <taxon>Pseudomonadati</taxon>
        <taxon>Pseudomonadota</taxon>
        <taxon>Gammaproteobacteria</taxon>
        <taxon>Chromatiales</taxon>
        <taxon>Ectothiorhodospiraceae</taxon>
        <taxon>Halorhodospira</taxon>
    </lineage>
</organism>